<feature type="compositionally biased region" description="Basic and acidic residues" evidence="6">
    <location>
        <begin position="25"/>
        <end position="56"/>
    </location>
</feature>
<keyword evidence="5 7" id="KW-0472">Membrane</keyword>
<dbReference type="FunFam" id="1.20.1250.20:FF:000011">
    <property type="entry name" value="MFS multidrug transporter, putative"/>
    <property type="match status" value="1"/>
</dbReference>
<feature type="transmembrane region" description="Helical" evidence="7">
    <location>
        <begin position="389"/>
        <end position="408"/>
    </location>
</feature>
<dbReference type="GO" id="GO:0016020">
    <property type="term" value="C:membrane"/>
    <property type="evidence" value="ECO:0007669"/>
    <property type="project" value="UniProtKB-SubCell"/>
</dbReference>
<feature type="transmembrane region" description="Helical" evidence="7">
    <location>
        <begin position="562"/>
        <end position="583"/>
    </location>
</feature>
<dbReference type="PROSITE" id="PS50850">
    <property type="entry name" value="MFS"/>
    <property type="match status" value="1"/>
</dbReference>
<evidence type="ECO:0000256" key="7">
    <source>
        <dbReference type="SAM" id="Phobius"/>
    </source>
</evidence>
<dbReference type="AlphaFoldDB" id="A0A423VXU2"/>
<feature type="transmembrane region" description="Helical" evidence="7">
    <location>
        <begin position="494"/>
        <end position="515"/>
    </location>
</feature>
<evidence type="ECO:0000256" key="2">
    <source>
        <dbReference type="ARBA" id="ARBA00008335"/>
    </source>
</evidence>
<accession>A0A423VXU2</accession>
<feature type="transmembrane region" description="Helical" evidence="7">
    <location>
        <begin position="251"/>
        <end position="270"/>
    </location>
</feature>
<evidence type="ECO:0000313" key="9">
    <source>
        <dbReference type="EMBL" id="ROV95842.1"/>
    </source>
</evidence>
<feature type="region of interest" description="Disordered" evidence="6">
    <location>
        <begin position="1"/>
        <end position="57"/>
    </location>
</feature>
<dbReference type="STRING" id="252740.A0A423VXU2"/>
<feature type="region of interest" description="Disordered" evidence="6">
    <location>
        <begin position="72"/>
        <end position="134"/>
    </location>
</feature>
<evidence type="ECO:0000256" key="1">
    <source>
        <dbReference type="ARBA" id="ARBA00004141"/>
    </source>
</evidence>
<feature type="transmembrane region" description="Helical" evidence="7">
    <location>
        <begin position="467"/>
        <end position="488"/>
    </location>
</feature>
<dbReference type="SUPFAM" id="SSF103473">
    <property type="entry name" value="MFS general substrate transporter"/>
    <property type="match status" value="1"/>
</dbReference>
<feature type="transmembrane region" description="Helical" evidence="7">
    <location>
        <begin position="314"/>
        <end position="334"/>
    </location>
</feature>
<comment type="caution">
    <text evidence="9">The sequence shown here is derived from an EMBL/GenBank/DDBJ whole genome shotgun (WGS) entry which is preliminary data.</text>
</comment>
<dbReference type="OrthoDB" id="5296287at2759"/>
<dbReference type="PANTHER" id="PTHR23502">
    <property type="entry name" value="MAJOR FACILITATOR SUPERFAMILY"/>
    <property type="match status" value="1"/>
</dbReference>
<keyword evidence="3 7" id="KW-0812">Transmembrane</keyword>
<keyword evidence="10" id="KW-1185">Reference proteome</keyword>
<dbReference type="InterPro" id="IPR036259">
    <property type="entry name" value="MFS_trans_sf"/>
</dbReference>
<dbReference type="Gene3D" id="1.20.1250.20">
    <property type="entry name" value="MFS general substrate transporter like domains"/>
    <property type="match status" value="1"/>
</dbReference>
<evidence type="ECO:0000313" key="10">
    <source>
        <dbReference type="Proteomes" id="UP000284375"/>
    </source>
</evidence>
<evidence type="ECO:0000256" key="3">
    <source>
        <dbReference type="ARBA" id="ARBA00022692"/>
    </source>
</evidence>
<name>A0A423VXU2_CYTCH</name>
<dbReference type="GO" id="GO:0022857">
    <property type="term" value="F:transmembrane transporter activity"/>
    <property type="evidence" value="ECO:0007669"/>
    <property type="project" value="InterPro"/>
</dbReference>
<feature type="transmembrane region" description="Helical" evidence="7">
    <location>
        <begin position="282"/>
        <end position="308"/>
    </location>
</feature>
<reference evidence="9 10" key="1">
    <citation type="submission" date="2015-09" db="EMBL/GenBank/DDBJ databases">
        <title>Host preference determinants of Valsa canker pathogens revealed by comparative genomics.</title>
        <authorList>
            <person name="Yin Z."/>
            <person name="Huang L."/>
        </authorList>
    </citation>
    <scope>NUCLEOTIDE SEQUENCE [LARGE SCALE GENOMIC DNA]</scope>
    <source>
        <strain evidence="9 10">YSFL</strain>
    </source>
</reference>
<feature type="transmembrane region" description="Helical" evidence="7">
    <location>
        <begin position="194"/>
        <end position="214"/>
    </location>
</feature>
<dbReference type="Pfam" id="PF07690">
    <property type="entry name" value="MFS_1"/>
    <property type="match status" value="1"/>
</dbReference>
<dbReference type="InterPro" id="IPR020846">
    <property type="entry name" value="MFS_dom"/>
</dbReference>
<evidence type="ECO:0000256" key="6">
    <source>
        <dbReference type="SAM" id="MobiDB-lite"/>
    </source>
</evidence>
<organism evidence="9 10">
    <name type="scientific">Cytospora chrysosperma</name>
    <name type="common">Cytospora canker fungus</name>
    <name type="synonym">Sphaeria chrysosperma</name>
    <dbReference type="NCBI Taxonomy" id="252740"/>
    <lineage>
        <taxon>Eukaryota</taxon>
        <taxon>Fungi</taxon>
        <taxon>Dikarya</taxon>
        <taxon>Ascomycota</taxon>
        <taxon>Pezizomycotina</taxon>
        <taxon>Sordariomycetes</taxon>
        <taxon>Sordariomycetidae</taxon>
        <taxon>Diaporthales</taxon>
        <taxon>Cytosporaceae</taxon>
        <taxon>Cytospora</taxon>
    </lineage>
</organism>
<dbReference type="CDD" id="cd17323">
    <property type="entry name" value="MFS_Tpo1_MDR_like"/>
    <property type="match status" value="1"/>
</dbReference>
<feature type="transmembrane region" description="Helical" evidence="7">
    <location>
        <begin position="428"/>
        <end position="446"/>
    </location>
</feature>
<sequence length="597" mass="64794">MAAENEQSSHDGMVADNHTTSTTTDTDHEEQTEYHQSDPELSKKIEAAYAEGHDADIPSAVGYVLDERGELKRQRSIADQRSRALSGSVSHVSHKSGTGEHDLEKGQSREGYGGGSECEGEGEGEGDSQSHNDPNIVWWDGPEDPANPLNWPTWRKTLNCGLISFLTFVTPLASSMFAPGIPQLMAGFHSDNNQLAAFVVSVYVLGFAFGPLIIAPMSEIYGRAIVYHACNVGLVAFLIGCALAPTMNSLIAFRFLSGVFGSCTLTNGGGSIADMIRQEHRAAAMSAFSIGPLLGPIIGPVAGGFLAAAKGWRWVFWVLTIVAGAVGLAMLVFLRETYAPVILQRKVDALRKETGNEMLRSKLDAGLSPRDYFSRGIIRPLKMLVKSPIVALFALYISVVYGYLYLMFTSVTEVFQTYYGFSTSLTGLVFLGLGVGSLIGLVIYSTTSDRYIKKMAAKEGQGMKPEYRMQLLPLGAFLMPVGFFLYGWTAQYRVHWIVPIIGTAIIGIGNIIIFMTMQLYLVDAFTIYAASALAANTVIRSIAGAVLPLAGLSMYEALGIGWGNSLLGFIALALLPVPFWILAKGEWLRTRFELKNI</sequence>
<dbReference type="Proteomes" id="UP000284375">
    <property type="component" value="Unassembled WGS sequence"/>
</dbReference>
<comment type="subcellular location">
    <subcellularLocation>
        <location evidence="1">Membrane</location>
        <topology evidence="1">Multi-pass membrane protein</topology>
    </subcellularLocation>
</comment>
<feature type="domain" description="Major facilitator superfamily (MFS) profile" evidence="8">
    <location>
        <begin position="159"/>
        <end position="588"/>
    </location>
</feature>
<feature type="transmembrane region" description="Helical" evidence="7">
    <location>
        <begin position="162"/>
        <end position="182"/>
    </location>
</feature>
<keyword evidence="4 7" id="KW-1133">Transmembrane helix</keyword>
<feature type="compositionally biased region" description="Basic and acidic residues" evidence="6">
    <location>
        <begin position="72"/>
        <end position="82"/>
    </location>
</feature>
<evidence type="ECO:0000256" key="5">
    <source>
        <dbReference type="ARBA" id="ARBA00023136"/>
    </source>
</evidence>
<dbReference type="EMBL" id="LJZO01000022">
    <property type="protein sequence ID" value="ROV95842.1"/>
    <property type="molecule type" value="Genomic_DNA"/>
</dbReference>
<evidence type="ECO:0000259" key="8">
    <source>
        <dbReference type="PROSITE" id="PS50850"/>
    </source>
</evidence>
<feature type="transmembrane region" description="Helical" evidence="7">
    <location>
        <begin position="527"/>
        <end position="550"/>
    </location>
</feature>
<dbReference type="PANTHER" id="PTHR23502:SF68">
    <property type="entry name" value="MULTIDRUG TRANSPORTER, PUTATIVE (AFU_ORTHOLOGUE AFUA_3G01120)-RELATED"/>
    <property type="match status" value="1"/>
</dbReference>
<gene>
    <name evidence="9" type="ORF">VSDG_05164</name>
</gene>
<comment type="similarity">
    <text evidence="2">Belongs to the major facilitator superfamily.</text>
</comment>
<protein>
    <recommendedName>
        <fullName evidence="8">Major facilitator superfamily (MFS) profile domain-containing protein</fullName>
    </recommendedName>
</protein>
<dbReference type="InterPro" id="IPR011701">
    <property type="entry name" value="MFS"/>
</dbReference>
<evidence type="ECO:0000256" key="4">
    <source>
        <dbReference type="ARBA" id="ARBA00022989"/>
    </source>
</evidence>
<feature type="compositionally biased region" description="Basic and acidic residues" evidence="6">
    <location>
        <begin position="97"/>
        <end position="108"/>
    </location>
</feature>
<feature type="transmembrane region" description="Helical" evidence="7">
    <location>
        <begin position="226"/>
        <end position="245"/>
    </location>
</feature>
<proteinExistence type="inferred from homology"/>